<protein>
    <submittedName>
        <fullName evidence="2">Conserved phage protein</fullName>
    </submittedName>
</protein>
<evidence type="ECO:0000259" key="1">
    <source>
        <dbReference type="Pfam" id="PF09588"/>
    </source>
</evidence>
<proteinExistence type="predicted"/>
<dbReference type="Pfam" id="PF09588">
    <property type="entry name" value="YqaJ"/>
    <property type="match status" value="1"/>
</dbReference>
<dbReference type="AlphaFoldDB" id="F7X244"/>
<feature type="domain" description="YqaJ viral recombinase" evidence="1">
    <location>
        <begin position="42"/>
        <end position="169"/>
    </location>
</feature>
<dbReference type="KEGG" id="smx:SM11_chr0931"/>
<name>F7X244_SINMM</name>
<dbReference type="InterPro" id="IPR011604">
    <property type="entry name" value="PDDEXK-like_dom_sf"/>
</dbReference>
<accession>F7X244</accession>
<evidence type="ECO:0000313" key="2">
    <source>
        <dbReference type="EMBL" id="AEH78208.1"/>
    </source>
</evidence>
<dbReference type="HOGENOM" id="CLU_879428_0_0_5"/>
<evidence type="ECO:0000313" key="3">
    <source>
        <dbReference type="Proteomes" id="UP000009045"/>
    </source>
</evidence>
<dbReference type="EMBL" id="CP001830">
    <property type="protein sequence ID" value="AEH78208.1"/>
    <property type="molecule type" value="Genomic_DNA"/>
</dbReference>
<dbReference type="SUPFAM" id="SSF52980">
    <property type="entry name" value="Restriction endonuclease-like"/>
    <property type="match status" value="1"/>
</dbReference>
<dbReference type="InterPro" id="IPR019080">
    <property type="entry name" value="YqaJ_viral_recombinase"/>
</dbReference>
<sequence length="330" mass="37271">MSRPCMVVDWRVHPVGAARRPVGLSPSAAMIERRAITTVPLWLEWRRSFLCASEVAAAVGVDEYRSPLSLYAEKLGLTSVTETPIMRRGRHFESAAVSYLAEEHHDWRIARPHVFVMDTERRLACTPDVLAEVPGKDGICNVQIKTISAPKFEEWHGVPPAGYTLQVATENMLLDAAHGYLAVLAVSTYEASLHLFEVPRHEAAEKKIASVAQDFWQNVEAGRLPKPDYRLDVDVIAEMHPQAKKGETIDLSGDNRLAEILPYRRHLKERQKAVADELSALDAEIRDKIGDVEEAEFPGWRITYRNQTRKSYTVPEWSGRKLNISERGRE</sequence>
<gene>
    <name evidence="2" type="ordered locus">SM11_chr0931</name>
</gene>
<dbReference type="PATRIC" id="fig|707241.3.peg.977"/>
<organism evidence="2 3">
    <name type="scientific">Sinorhizobium meliloti (strain SM11)</name>
    <dbReference type="NCBI Taxonomy" id="707241"/>
    <lineage>
        <taxon>Bacteria</taxon>
        <taxon>Pseudomonadati</taxon>
        <taxon>Pseudomonadota</taxon>
        <taxon>Alphaproteobacteria</taxon>
        <taxon>Hyphomicrobiales</taxon>
        <taxon>Rhizobiaceae</taxon>
        <taxon>Sinorhizobium/Ensifer group</taxon>
        <taxon>Sinorhizobium</taxon>
    </lineage>
</organism>
<dbReference type="Proteomes" id="UP000009045">
    <property type="component" value="Chromosome"/>
</dbReference>
<dbReference type="InterPro" id="IPR011335">
    <property type="entry name" value="Restrct_endonuc-II-like"/>
</dbReference>
<dbReference type="Gene3D" id="3.90.320.10">
    <property type="match status" value="1"/>
</dbReference>
<reference evidence="2 3" key="1">
    <citation type="journal article" date="2011" name="J. Biotechnol.">
        <title>The complete genome sequence of the dominant Sinorhizobium meliloti field isolate SM11 extends the S. meliloti pan-genome.</title>
        <authorList>
            <person name="Schneiker-Bekel S."/>
            <person name="Wibberg D."/>
            <person name="Bekel T."/>
            <person name="Blom J."/>
            <person name="Linke B."/>
            <person name="Neuweger H."/>
            <person name="Stiens M."/>
            <person name="Vorholter F.J."/>
            <person name="Weidner S."/>
            <person name="Goesmann A."/>
            <person name="Puhler A."/>
            <person name="Schluter A."/>
        </authorList>
    </citation>
    <scope>NUCLEOTIDE SEQUENCE [LARGE SCALE GENOMIC DNA]</scope>
    <source>
        <strain evidence="2 3">SM11</strain>
    </source>
</reference>